<organism evidence="1 2">
    <name type="scientific">Kutzneria buriramensis</name>
    <dbReference type="NCBI Taxonomy" id="1045776"/>
    <lineage>
        <taxon>Bacteria</taxon>
        <taxon>Bacillati</taxon>
        <taxon>Actinomycetota</taxon>
        <taxon>Actinomycetes</taxon>
        <taxon>Pseudonocardiales</taxon>
        <taxon>Pseudonocardiaceae</taxon>
        <taxon>Kutzneria</taxon>
    </lineage>
</organism>
<dbReference type="RefSeq" id="WP_116181988.1">
    <property type="nucleotide sequence ID" value="NZ_CP144375.1"/>
</dbReference>
<sequence length="90" mass="10348">MTQQHSEYRDGFRSLFEQSGMCMADLDSELLLHESTVDVLNQFDRRPPDSYGHPFLALLHPSVRERAGRELTQLIGRLLHVSTPRIGWSP</sequence>
<dbReference type="EMBL" id="QUNO01000034">
    <property type="protein sequence ID" value="REH26151.1"/>
    <property type="molecule type" value="Genomic_DNA"/>
</dbReference>
<evidence type="ECO:0000313" key="2">
    <source>
        <dbReference type="Proteomes" id="UP000256269"/>
    </source>
</evidence>
<dbReference type="AlphaFoldDB" id="A0A3E0GTH0"/>
<dbReference type="Proteomes" id="UP000256269">
    <property type="component" value="Unassembled WGS sequence"/>
</dbReference>
<reference evidence="1 2" key="1">
    <citation type="submission" date="2018-08" db="EMBL/GenBank/DDBJ databases">
        <title>Genomic Encyclopedia of Archaeal and Bacterial Type Strains, Phase II (KMG-II): from individual species to whole genera.</title>
        <authorList>
            <person name="Goeker M."/>
        </authorList>
    </citation>
    <scope>NUCLEOTIDE SEQUENCE [LARGE SCALE GENOMIC DNA]</scope>
    <source>
        <strain evidence="1 2">DSM 45791</strain>
    </source>
</reference>
<protein>
    <recommendedName>
        <fullName evidence="3">PAS domain-containing protein</fullName>
    </recommendedName>
</protein>
<gene>
    <name evidence="1" type="ORF">BCF44_1346</name>
</gene>
<evidence type="ECO:0008006" key="3">
    <source>
        <dbReference type="Google" id="ProtNLM"/>
    </source>
</evidence>
<evidence type="ECO:0000313" key="1">
    <source>
        <dbReference type="EMBL" id="REH26151.1"/>
    </source>
</evidence>
<name>A0A3E0GTH0_9PSEU</name>
<dbReference type="OrthoDB" id="46486at2"/>
<proteinExistence type="predicted"/>
<comment type="caution">
    <text evidence="1">The sequence shown here is derived from an EMBL/GenBank/DDBJ whole genome shotgun (WGS) entry which is preliminary data.</text>
</comment>
<keyword evidence="2" id="KW-1185">Reference proteome</keyword>
<accession>A0A3E0GTH0</accession>